<dbReference type="STRING" id="246786.GS18_0214005"/>
<evidence type="ECO:0000313" key="2">
    <source>
        <dbReference type="Proteomes" id="UP000028549"/>
    </source>
</evidence>
<organism evidence="1 2">
    <name type="scientific">Metabacillus indicus</name>
    <name type="common">Bacillus indicus</name>
    <dbReference type="NCBI Taxonomy" id="246786"/>
    <lineage>
        <taxon>Bacteria</taxon>
        <taxon>Bacillati</taxon>
        <taxon>Bacillota</taxon>
        <taxon>Bacilli</taxon>
        <taxon>Bacillales</taxon>
        <taxon>Bacillaceae</taxon>
        <taxon>Metabacillus</taxon>
    </lineage>
</organism>
<dbReference type="InterPro" id="IPR025394">
    <property type="entry name" value="DUF4127"/>
</dbReference>
<dbReference type="RefSeq" id="WP_029567019.1">
    <property type="nucleotide sequence ID" value="NZ_JNVC02000005.1"/>
</dbReference>
<dbReference type="AlphaFoldDB" id="A0A084GXX3"/>
<dbReference type="OrthoDB" id="9789552at2"/>
<dbReference type="Pfam" id="PF13552">
    <property type="entry name" value="DUF4127"/>
    <property type="match status" value="1"/>
</dbReference>
<accession>A0A084GXX3</accession>
<comment type="caution">
    <text evidence="1">The sequence shown here is derived from an EMBL/GenBank/DDBJ whole genome shotgun (WGS) entry which is preliminary data.</text>
</comment>
<keyword evidence="2" id="KW-1185">Reference proteome</keyword>
<sequence length="497" mass="56033">MNCKLALLPVDARPVTRDLPIHLAQIGGWEIIAPDKGSLGFLKEPGKIEDHRKWLLQTAGEVDGFILSIDMLLYGGLVPSRVSAASIEELTLRLQLLKDIKARYPEKMLYAFSSTMRISNNYVNEEEKEYWNQYGEELWAYSYHSHRYEKTGDGSSKKIVNQLHIPRGILSDYTETRERNFKINLQLLDYVEDGVLDVLVFPQDDTAEYGFNIREQEVLAGEVLERGLSSRVLIYPGADEVASTLATRMIYQLENETQPRFYPFYSGEKGALLHAMYEDRPIAESVKGQIFAAGSHTVDSAAEADILLAVNVPGKAQGDLALQKHLGGVHTADRNVGEWIARIKHYLLTKPVAVADLAYANGADPAMMKPHLEQVNLLELAGFGAWNTAGNTLGTVVSQACLRHLAVKKGLHTERKHQEQLLARAAEDYLYQTVVRQAVRKQIDEESANQEELVKLVSAEFLKEVESFKEETGFDFEVEDIHLPWNRTFEIGFTLRR</sequence>
<dbReference type="EMBL" id="JNVC02000005">
    <property type="protein sequence ID" value="KEZ52185.1"/>
    <property type="molecule type" value="Genomic_DNA"/>
</dbReference>
<evidence type="ECO:0000313" key="1">
    <source>
        <dbReference type="EMBL" id="KEZ52185.1"/>
    </source>
</evidence>
<gene>
    <name evidence="1" type="ORF">GS18_0214005</name>
</gene>
<dbReference type="Proteomes" id="UP000028549">
    <property type="component" value="Unassembled WGS sequence"/>
</dbReference>
<name>A0A084GXX3_METID</name>
<reference evidence="1 2" key="1">
    <citation type="journal article" date="2005" name="Int. J. Syst. Evol. Microbiol.">
        <title>Bacillus cibi sp. nov., isolated from jeotgal, a traditional Korean fermented seafood.</title>
        <authorList>
            <person name="Yoon J.H."/>
            <person name="Lee C.H."/>
            <person name="Oh T.K."/>
        </authorList>
    </citation>
    <scope>NUCLEOTIDE SEQUENCE [LARGE SCALE GENOMIC DNA]</scope>
    <source>
        <strain evidence="1 2">DSM 16189</strain>
    </source>
</reference>
<protein>
    <recommendedName>
        <fullName evidence="3">DUF4127 domain-containing protein</fullName>
    </recommendedName>
</protein>
<evidence type="ECO:0008006" key="3">
    <source>
        <dbReference type="Google" id="ProtNLM"/>
    </source>
</evidence>
<proteinExistence type="predicted"/>